<feature type="transmembrane region" description="Helical" evidence="8">
    <location>
        <begin position="151"/>
        <end position="167"/>
    </location>
</feature>
<feature type="transmembrane region" description="Helical" evidence="8">
    <location>
        <begin position="174"/>
        <end position="190"/>
    </location>
</feature>
<evidence type="ECO:0000256" key="7">
    <source>
        <dbReference type="ARBA" id="ARBA00023136"/>
    </source>
</evidence>
<dbReference type="InterPro" id="IPR011606">
    <property type="entry name" value="Brnchd-chn_aa_trnsp_permease"/>
</dbReference>
<gene>
    <name evidence="9" type="ORF">EV189_3632</name>
</gene>
<dbReference type="GO" id="GO:0005886">
    <property type="term" value="C:plasma membrane"/>
    <property type="evidence" value="ECO:0007669"/>
    <property type="project" value="UniProtKB-SubCell"/>
</dbReference>
<accession>A0A4Q7NB15</accession>
<dbReference type="AlphaFoldDB" id="A0A4Q7NB15"/>
<evidence type="ECO:0000313" key="10">
    <source>
        <dbReference type="Proteomes" id="UP000293638"/>
    </source>
</evidence>
<evidence type="ECO:0000256" key="3">
    <source>
        <dbReference type="ARBA" id="ARBA00022448"/>
    </source>
</evidence>
<sequence>MVRTSLVIGATTGAYGVAFGAAAASAGASAWQALALSLLVFSGGSQFAAVSVVGAGGSWGAGWAAAWLLGLRNGFYGLRVAPLVRRHRLPVRLAAAQVTIDESTAVAVANEADTTAAELGFWLTGVSVYVLWSLGTLVGALGAQSLGRPEAYGLDAAAPAAFAAFLAPQLRRRGVLPVVVVSLVLCAVAVPLTRPGIPVVLAVLPALVVAARRSGARAS</sequence>
<feature type="transmembrane region" description="Helical" evidence="8">
    <location>
        <begin position="119"/>
        <end position="139"/>
    </location>
</feature>
<dbReference type="PANTHER" id="PTHR34979">
    <property type="entry name" value="INNER MEMBRANE PROTEIN YGAZ"/>
    <property type="match status" value="1"/>
</dbReference>
<evidence type="ECO:0000256" key="8">
    <source>
        <dbReference type="SAM" id="Phobius"/>
    </source>
</evidence>
<dbReference type="EMBL" id="SGXD01000005">
    <property type="protein sequence ID" value="RZS80151.1"/>
    <property type="molecule type" value="Genomic_DNA"/>
</dbReference>
<dbReference type="GO" id="GO:1903785">
    <property type="term" value="P:L-valine transmembrane transport"/>
    <property type="evidence" value="ECO:0007669"/>
    <property type="project" value="TreeGrafter"/>
</dbReference>
<evidence type="ECO:0000256" key="2">
    <source>
        <dbReference type="ARBA" id="ARBA00010735"/>
    </source>
</evidence>
<keyword evidence="7 8" id="KW-0472">Membrane</keyword>
<comment type="similarity">
    <text evidence="2">Belongs to the AzlC family.</text>
</comment>
<evidence type="ECO:0000256" key="6">
    <source>
        <dbReference type="ARBA" id="ARBA00022989"/>
    </source>
</evidence>
<evidence type="ECO:0000256" key="5">
    <source>
        <dbReference type="ARBA" id="ARBA00022692"/>
    </source>
</evidence>
<evidence type="ECO:0000256" key="4">
    <source>
        <dbReference type="ARBA" id="ARBA00022475"/>
    </source>
</evidence>
<keyword evidence="3" id="KW-0813">Transport</keyword>
<comment type="subcellular location">
    <subcellularLocation>
        <location evidence="1">Cell membrane</location>
        <topology evidence="1">Multi-pass membrane protein</topology>
    </subcellularLocation>
</comment>
<organism evidence="9 10">
    <name type="scientific">Motilibacter rhizosphaerae</name>
    <dbReference type="NCBI Taxonomy" id="598652"/>
    <lineage>
        <taxon>Bacteria</taxon>
        <taxon>Bacillati</taxon>
        <taxon>Actinomycetota</taxon>
        <taxon>Actinomycetes</taxon>
        <taxon>Motilibacterales</taxon>
        <taxon>Motilibacteraceae</taxon>
        <taxon>Motilibacter</taxon>
    </lineage>
</organism>
<dbReference type="PANTHER" id="PTHR34979:SF1">
    <property type="entry name" value="INNER MEMBRANE PROTEIN YGAZ"/>
    <property type="match status" value="1"/>
</dbReference>
<evidence type="ECO:0000256" key="1">
    <source>
        <dbReference type="ARBA" id="ARBA00004651"/>
    </source>
</evidence>
<keyword evidence="4" id="KW-1003">Cell membrane</keyword>
<reference evidence="9 10" key="1">
    <citation type="submission" date="2019-02" db="EMBL/GenBank/DDBJ databases">
        <title>Genomic Encyclopedia of Type Strains, Phase IV (KMG-IV): sequencing the most valuable type-strain genomes for metagenomic binning, comparative biology and taxonomic classification.</title>
        <authorList>
            <person name="Goeker M."/>
        </authorList>
    </citation>
    <scope>NUCLEOTIDE SEQUENCE [LARGE SCALE GENOMIC DNA]</scope>
    <source>
        <strain evidence="9 10">DSM 45622</strain>
    </source>
</reference>
<protein>
    <submittedName>
        <fullName evidence="9">Putative branched-subunit amino acid permease</fullName>
    </submittedName>
</protein>
<evidence type="ECO:0000313" key="9">
    <source>
        <dbReference type="EMBL" id="RZS80151.1"/>
    </source>
</evidence>
<proteinExistence type="inferred from homology"/>
<dbReference type="Pfam" id="PF03591">
    <property type="entry name" value="AzlC"/>
    <property type="match status" value="1"/>
</dbReference>
<name>A0A4Q7NB15_9ACTN</name>
<feature type="transmembrane region" description="Helical" evidence="8">
    <location>
        <begin position="45"/>
        <end position="69"/>
    </location>
</feature>
<dbReference type="Proteomes" id="UP000293638">
    <property type="component" value="Unassembled WGS sequence"/>
</dbReference>
<keyword evidence="5 8" id="KW-0812">Transmembrane</keyword>
<keyword evidence="6 8" id="KW-1133">Transmembrane helix</keyword>
<comment type="caution">
    <text evidence="9">The sequence shown here is derived from an EMBL/GenBank/DDBJ whole genome shotgun (WGS) entry which is preliminary data.</text>
</comment>
<keyword evidence="10" id="KW-1185">Reference proteome</keyword>